<comment type="caution">
    <text evidence="2">The sequence shown here is derived from an EMBL/GenBank/DDBJ whole genome shotgun (WGS) entry which is preliminary data.</text>
</comment>
<sequence length="350" mass="40499">MITSLVAFAGTSAAVRTTVEGPDEVTKGETVALTSTVDVRDDERVRIDAFTLTLRTAESPDEAVRVTVATNGTVLSITPSSGVVGQGEIRIAQLRRSLEVSVSGTDGAYGYGYGYRGGIDERAGQSAAEVGYGYGYGYADTAIVVEASFDSKSLKHGNYETFLAVDTAEADGRFRSNVRAFEVLVPGNGSPPDRGEGDDRRQWFNWFAWNAWSDWNDWNGWGDRDDWDDRDDRDWNDHDRDRDDRRDWEDWTDRDDHDRDDWNDRHDDEDDGDDDRDDRDDWRDHDRHDWKDRHDDEDDDRHEWRDHDDDEDDDRDGWRDHDRHDRDGWNDRYDDEDDEDDDEDDRRTGP</sequence>
<keyword evidence="3" id="KW-1185">Reference proteome</keyword>
<organism evidence="2 3">
    <name type="scientific">Halobaculum lipolyticum</name>
    <dbReference type="NCBI Taxonomy" id="3032001"/>
    <lineage>
        <taxon>Archaea</taxon>
        <taxon>Methanobacteriati</taxon>
        <taxon>Methanobacteriota</taxon>
        <taxon>Stenosarchaea group</taxon>
        <taxon>Halobacteria</taxon>
        <taxon>Halobacteriales</taxon>
        <taxon>Haloferacaceae</taxon>
        <taxon>Halobaculum</taxon>
    </lineage>
</organism>
<protein>
    <submittedName>
        <fullName evidence="2">Uncharacterized protein</fullName>
    </submittedName>
</protein>
<feature type="compositionally biased region" description="Basic and acidic residues" evidence="1">
    <location>
        <begin position="279"/>
        <end position="294"/>
    </location>
</feature>
<accession>A0ABD5WGY0</accession>
<feature type="compositionally biased region" description="Acidic residues" evidence="1">
    <location>
        <begin position="333"/>
        <end position="344"/>
    </location>
</feature>
<proteinExistence type="predicted"/>
<dbReference type="AlphaFoldDB" id="A0ABD5WGY0"/>
<feature type="compositionally biased region" description="Basic and acidic residues" evidence="1">
    <location>
        <begin position="316"/>
        <end position="332"/>
    </location>
</feature>
<feature type="region of interest" description="Disordered" evidence="1">
    <location>
        <begin position="262"/>
        <end position="350"/>
    </location>
</feature>
<dbReference type="Proteomes" id="UP001596461">
    <property type="component" value="Unassembled WGS sequence"/>
</dbReference>
<evidence type="ECO:0000256" key="1">
    <source>
        <dbReference type="SAM" id="MobiDB-lite"/>
    </source>
</evidence>
<dbReference type="EMBL" id="JBHTAH010000024">
    <property type="protein sequence ID" value="MFC7071405.1"/>
    <property type="molecule type" value="Genomic_DNA"/>
</dbReference>
<feature type="compositionally biased region" description="Acidic residues" evidence="1">
    <location>
        <begin position="267"/>
        <end position="278"/>
    </location>
</feature>
<gene>
    <name evidence="2" type="ORF">ACFQL9_17305</name>
</gene>
<evidence type="ECO:0000313" key="3">
    <source>
        <dbReference type="Proteomes" id="UP001596461"/>
    </source>
</evidence>
<evidence type="ECO:0000313" key="2">
    <source>
        <dbReference type="EMBL" id="MFC7071405.1"/>
    </source>
</evidence>
<reference evidence="2 3" key="1">
    <citation type="journal article" date="2019" name="Int. J. Syst. Evol. Microbiol.">
        <title>The Global Catalogue of Microorganisms (GCM) 10K type strain sequencing project: providing services to taxonomists for standard genome sequencing and annotation.</title>
        <authorList>
            <consortium name="The Broad Institute Genomics Platform"/>
            <consortium name="The Broad Institute Genome Sequencing Center for Infectious Disease"/>
            <person name="Wu L."/>
            <person name="Ma J."/>
        </authorList>
    </citation>
    <scope>NUCLEOTIDE SEQUENCE [LARGE SCALE GENOMIC DNA]</scope>
    <source>
        <strain evidence="2 3">DT31</strain>
    </source>
</reference>
<name>A0ABD5WGY0_9EURY</name>
<feature type="non-terminal residue" evidence="2">
    <location>
        <position position="350"/>
    </location>
</feature>